<evidence type="ECO:0000256" key="1">
    <source>
        <dbReference type="ARBA" id="ARBA00001971"/>
    </source>
</evidence>
<evidence type="ECO:0000256" key="7">
    <source>
        <dbReference type="ARBA" id="ARBA00022989"/>
    </source>
</evidence>
<proteinExistence type="inferred from homology"/>
<gene>
    <name evidence="13" type="ORF">BO83DRAFT_458419</name>
</gene>
<evidence type="ECO:0000256" key="8">
    <source>
        <dbReference type="ARBA" id="ARBA00023002"/>
    </source>
</evidence>
<protein>
    <submittedName>
        <fullName evidence="13">Cytochrome P450</fullName>
    </submittedName>
</protein>
<evidence type="ECO:0000256" key="9">
    <source>
        <dbReference type="ARBA" id="ARBA00023004"/>
    </source>
</evidence>
<dbReference type="SUPFAM" id="SSF48264">
    <property type="entry name" value="Cytochrome P450"/>
    <property type="match status" value="1"/>
</dbReference>
<dbReference type="InterPro" id="IPR001128">
    <property type="entry name" value="Cyt_P450"/>
</dbReference>
<accession>A0A317UNA8</accession>
<dbReference type="CDD" id="cd11041">
    <property type="entry name" value="CYP503A1-like"/>
    <property type="match status" value="1"/>
</dbReference>
<dbReference type="RefSeq" id="XP_025382496.1">
    <property type="nucleotide sequence ID" value="XM_025537132.1"/>
</dbReference>
<dbReference type="PRINTS" id="PR00465">
    <property type="entry name" value="EP450IV"/>
</dbReference>
<dbReference type="GO" id="GO:0019748">
    <property type="term" value="P:secondary metabolic process"/>
    <property type="evidence" value="ECO:0007669"/>
    <property type="project" value="UniProtKB-ARBA"/>
</dbReference>
<reference evidence="13" key="1">
    <citation type="submission" date="2016-12" db="EMBL/GenBank/DDBJ databases">
        <title>The genomes of Aspergillus section Nigri reveals drivers in fungal speciation.</title>
        <authorList>
            <consortium name="DOE Joint Genome Institute"/>
            <person name="Vesth T.C."/>
            <person name="Nybo J."/>
            <person name="Theobald S."/>
            <person name="Brandl J."/>
            <person name="Frisvad J.C."/>
            <person name="Nielsen K.F."/>
            <person name="Lyhne E.K."/>
            <person name="Kogle M.E."/>
            <person name="Kuo A."/>
            <person name="Riley R."/>
            <person name="Clum A."/>
            <person name="Nolan M."/>
            <person name="Lipzen A."/>
            <person name="Salamov A."/>
            <person name="Henrissat B."/>
            <person name="Wiebenga A."/>
            <person name="De vries R.P."/>
            <person name="Grigoriev I.V."/>
            <person name="Mortensen U.H."/>
            <person name="Andersen M.R."/>
            <person name="Baker S.E."/>
        </authorList>
    </citation>
    <scope>NUCLEOTIDE SEQUENCE</scope>
    <source>
        <strain evidence="13">CBS 122712</strain>
    </source>
</reference>
<dbReference type="PANTHER" id="PTHR46206">
    <property type="entry name" value="CYTOCHROME P450"/>
    <property type="match status" value="1"/>
</dbReference>
<dbReference type="InterPro" id="IPR002403">
    <property type="entry name" value="Cyt_P450_E_grp-IV"/>
</dbReference>
<dbReference type="Gene3D" id="1.10.630.10">
    <property type="entry name" value="Cytochrome P450"/>
    <property type="match status" value="1"/>
</dbReference>
<dbReference type="GO" id="GO:0005506">
    <property type="term" value="F:iron ion binding"/>
    <property type="evidence" value="ECO:0007669"/>
    <property type="project" value="InterPro"/>
</dbReference>
<evidence type="ECO:0000313" key="13">
    <source>
        <dbReference type="EMBL" id="PWY62636.1"/>
    </source>
</evidence>
<keyword evidence="14" id="KW-1185">Reference proteome</keyword>
<keyword evidence="7" id="KW-1133">Transmembrane helix</keyword>
<evidence type="ECO:0000256" key="10">
    <source>
        <dbReference type="ARBA" id="ARBA00023033"/>
    </source>
</evidence>
<evidence type="ECO:0000256" key="2">
    <source>
        <dbReference type="ARBA" id="ARBA00004370"/>
    </source>
</evidence>
<comment type="caution">
    <text evidence="13">The sequence shown here is derived from an EMBL/GenBank/DDBJ whole genome shotgun (WGS) entry which is preliminary data.</text>
</comment>
<name>A0A317UNA8_ASPEC</name>
<evidence type="ECO:0000256" key="5">
    <source>
        <dbReference type="ARBA" id="ARBA00022692"/>
    </source>
</evidence>
<dbReference type="Pfam" id="PF00067">
    <property type="entry name" value="p450"/>
    <property type="match status" value="1"/>
</dbReference>
<dbReference type="GO" id="GO:0004497">
    <property type="term" value="F:monooxygenase activity"/>
    <property type="evidence" value="ECO:0007669"/>
    <property type="project" value="UniProtKB-KW"/>
</dbReference>
<keyword evidence="8" id="KW-0560">Oxidoreductase</keyword>
<dbReference type="PANTHER" id="PTHR46206:SF5">
    <property type="entry name" value="P450, PUTATIVE (EUROFUNG)-RELATED"/>
    <property type="match status" value="1"/>
</dbReference>
<dbReference type="GO" id="GO:0016020">
    <property type="term" value="C:membrane"/>
    <property type="evidence" value="ECO:0007669"/>
    <property type="project" value="UniProtKB-SubCell"/>
</dbReference>
<dbReference type="GO" id="GO:0016705">
    <property type="term" value="F:oxidoreductase activity, acting on paired donors, with incorporation or reduction of molecular oxygen"/>
    <property type="evidence" value="ECO:0007669"/>
    <property type="project" value="InterPro"/>
</dbReference>
<keyword evidence="10" id="KW-0503">Monooxygenase</keyword>
<comment type="similarity">
    <text evidence="3">Belongs to the cytochrome P450 family.</text>
</comment>
<keyword evidence="9 12" id="KW-0408">Iron</keyword>
<evidence type="ECO:0000256" key="11">
    <source>
        <dbReference type="ARBA" id="ARBA00023136"/>
    </source>
</evidence>
<dbReference type="GO" id="GO:0020037">
    <property type="term" value="F:heme binding"/>
    <property type="evidence" value="ECO:0007669"/>
    <property type="project" value="InterPro"/>
</dbReference>
<organism evidence="13 14">
    <name type="scientific">Aspergillus eucalypticola (strain CBS 122712 / IBT 29274)</name>
    <dbReference type="NCBI Taxonomy" id="1448314"/>
    <lineage>
        <taxon>Eukaryota</taxon>
        <taxon>Fungi</taxon>
        <taxon>Dikarya</taxon>
        <taxon>Ascomycota</taxon>
        <taxon>Pezizomycotina</taxon>
        <taxon>Eurotiomycetes</taxon>
        <taxon>Eurotiomycetidae</taxon>
        <taxon>Eurotiales</taxon>
        <taxon>Aspergillaceae</taxon>
        <taxon>Aspergillus</taxon>
        <taxon>Aspergillus subgen. Circumdati</taxon>
    </lineage>
</organism>
<comment type="subcellular location">
    <subcellularLocation>
        <location evidence="2">Membrane</location>
    </subcellularLocation>
</comment>
<dbReference type="GeneID" id="37059094"/>
<keyword evidence="11" id="KW-0472">Membrane</keyword>
<dbReference type="VEuPathDB" id="FungiDB:BO83DRAFT_458419"/>
<sequence>MSKFNLTFNDTRGLASALTMLADMLYSSSLALCQMLDTRRTSYIVATLWIIWQLIKLLRLYSKRPLNTYIGGTSILLFGKWFTSLEFVVDGAGTVFSLYQRLGRDKSFAIPALNEYQVLVSSEQKVRELGESAESVLSFHTAMEQRIQHKYTLFGFQHNDIDPNNDIAKRVIKVLLRINLPQIQQGLQPLVQDLFKQELTDRDSDAGWSQASGFTLAKHLVTRINNYVLLGEKLASDPAFEDAVNRYLQDVVVTMELCRHLPSFLVPLVAPAMMRWSGAMHFIGRSVTAEVEDRLVKSNGTSQDPSKPCDGIQWVIDSSKTPEQRTVSRLAQQIIAILFASVHQMAAALVYAMYDLCLHPEFIEPLREEIKHARSATSYENHFDRLPLMDSFLRESARLSPLDALSIQRVALSPYTFADGTHVPTGNLVAVPQEAIMQDPEHYPDPKKFDPSRFLAVDEADGSVRAFPKYTDVHWNYPFWGSAKKACPGRWFVSRTLKQVLSHVIMEYDVKLEDENASRTFVWTTAIVPRSSTRLMLRARK</sequence>
<dbReference type="EMBL" id="MSFU01000043">
    <property type="protein sequence ID" value="PWY62636.1"/>
    <property type="molecule type" value="Genomic_DNA"/>
</dbReference>
<keyword evidence="6 12" id="KW-0479">Metal-binding</keyword>
<keyword evidence="4 12" id="KW-0349">Heme</keyword>
<evidence type="ECO:0000256" key="6">
    <source>
        <dbReference type="ARBA" id="ARBA00022723"/>
    </source>
</evidence>
<dbReference type="Proteomes" id="UP000246171">
    <property type="component" value="Unassembled WGS sequence"/>
</dbReference>
<feature type="binding site" description="axial binding residue" evidence="12">
    <location>
        <position position="487"/>
    </location>
    <ligand>
        <name>heme</name>
        <dbReference type="ChEBI" id="CHEBI:30413"/>
    </ligand>
    <ligandPart>
        <name>Fe</name>
        <dbReference type="ChEBI" id="CHEBI:18248"/>
    </ligandPart>
</feature>
<dbReference type="AlphaFoldDB" id="A0A317UNA8"/>
<dbReference type="OrthoDB" id="1844152at2759"/>
<evidence type="ECO:0000313" key="14">
    <source>
        <dbReference type="Proteomes" id="UP000246171"/>
    </source>
</evidence>
<evidence type="ECO:0000256" key="12">
    <source>
        <dbReference type="PIRSR" id="PIRSR602403-1"/>
    </source>
</evidence>
<dbReference type="InterPro" id="IPR036396">
    <property type="entry name" value="Cyt_P450_sf"/>
</dbReference>
<evidence type="ECO:0000256" key="4">
    <source>
        <dbReference type="ARBA" id="ARBA00022617"/>
    </source>
</evidence>
<comment type="cofactor">
    <cofactor evidence="1 12">
        <name>heme</name>
        <dbReference type="ChEBI" id="CHEBI:30413"/>
    </cofactor>
</comment>
<keyword evidence="5" id="KW-0812">Transmembrane</keyword>
<evidence type="ECO:0000256" key="3">
    <source>
        <dbReference type="ARBA" id="ARBA00010617"/>
    </source>
</evidence>